<keyword evidence="2" id="KW-1185">Reference proteome</keyword>
<comment type="caution">
    <text evidence="1">The sequence shown here is derived from an EMBL/GenBank/DDBJ whole genome shotgun (WGS) entry which is preliminary data.</text>
</comment>
<protein>
    <submittedName>
        <fullName evidence="1">Uncharacterized protein</fullName>
    </submittedName>
</protein>
<gene>
    <name evidence="1" type="ORF">J40TS1_18940</name>
</gene>
<accession>A0A920CTT0</accession>
<dbReference type="AlphaFoldDB" id="A0A920CTT0"/>
<organism evidence="1 2">
    <name type="scientific">Paenibacillus montaniterrae</name>
    <dbReference type="NCBI Taxonomy" id="429341"/>
    <lineage>
        <taxon>Bacteria</taxon>
        <taxon>Bacillati</taxon>
        <taxon>Bacillota</taxon>
        <taxon>Bacilli</taxon>
        <taxon>Bacillales</taxon>
        <taxon>Paenibacillaceae</taxon>
        <taxon>Paenibacillus</taxon>
    </lineage>
</organism>
<sequence>MHLELLFSAGRFPIKTVGEPGIHGAEVTGTQGIGVNVPNFAAVALATAGFDMELQRANGAMFAIGI</sequence>
<dbReference type="EMBL" id="BOSE01000003">
    <property type="protein sequence ID" value="GIP16252.1"/>
    <property type="molecule type" value="Genomic_DNA"/>
</dbReference>
<proteinExistence type="predicted"/>
<name>A0A920CTT0_9BACL</name>
<reference evidence="1" key="1">
    <citation type="submission" date="2021-03" db="EMBL/GenBank/DDBJ databases">
        <title>Antimicrobial resistance genes in bacteria isolated from Japanese honey, and their potential for conferring macrolide and lincosamide resistance in the American foulbrood pathogen Paenibacillus larvae.</title>
        <authorList>
            <person name="Okamoto M."/>
            <person name="Kumagai M."/>
            <person name="Kanamori H."/>
            <person name="Takamatsu D."/>
        </authorList>
    </citation>
    <scope>NUCLEOTIDE SEQUENCE</scope>
    <source>
        <strain evidence="1">J40TS1</strain>
    </source>
</reference>
<evidence type="ECO:0000313" key="1">
    <source>
        <dbReference type="EMBL" id="GIP16252.1"/>
    </source>
</evidence>
<dbReference type="Proteomes" id="UP000683139">
    <property type="component" value="Unassembled WGS sequence"/>
</dbReference>
<evidence type="ECO:0000313" key="2">
    <source>
        <dbReference type="Proteomes" id="UP000683139"/>
    </source>
</evidence>